<dbReference type="OMA" id="PLSNEWA"/>
<organism evidence="4 5">
    <name type="scientific">Rosa chinensis</name>
    <name type="common">China rose</name>
    <dbReference type="NCBI Taxonomy" id="74649"/>
    <lineage>
        <taxon>Eukaryota</taxon>
        <taxon>Viridiplantae</taxon>
        <taxon>Streptophyta</taxon>
        <taxon>Embryophyta</taxon>
        <taxon>Tracheophyta</taxon>
        <taxon>Spermatophyta</taxon>
        <taxon>Magnoliopsida</taxon>
        <taxon>eudicotyledons</taxon>
        <taxon>Gunneridae</taxon>
        <taxon>Pentapetalae</taxon>
        <taxon>rosids</taxon>
        <taxon>fabids</taxon>
        <taxon>Rosales</taxon>
        <taxon>Rosaceae</taxon>
        <taxon>Rosoideae</taxon>
        <taxon>Rosoideae incertae sedis</taxon>
        <taxon>Rosa</taxon>
    </lineage>
</organism>
<dbReference type="PANTHER" id="PTHR43490">
    <property type="entry name" value="(+)-NEOMENTHOL DEHYDROGENASE"/>
    <property type="match status" value="1"/>
</dbReference>
<dbReference type="SUPFAM" id="SSF51735">
    <property type="entry name" value="NAD(P)-binding Rossmann-fold domains"/>
    <property type="match status" value="1"/>
</dbReference>
<dbReference type="Gene3D" id="3.40.50.720">
    <property type="entry name" value="NAD(P)-binding Rossmann-like Domain"/>
    <property type="match status" value="1"/>
</dbReference>
<evidence type="ECO:0000256" key="3">
    <source>
        <dbReference type="ARBA" id="ARBA00023002"/>
    </source>
</evidence>
<evidence type="ECO:0000313" key="5">
    <source>
        <dbReference type="Proteomes" id="UP000238479"/>
    </source>
</evidence>
<dbReference type="AlphaFoldDB" id="A0A2P6SGW0"/>
<comment type="caution">
    <text evidence="4">The sequence shown here is derived from an EMBL/GenBank/DDBJ whole genome shotgun (WGS) entry which is preliminary data.</text>
</comment>
<keyword evidence="5" id="KW-1185">Reference proteome</keyword>
<accession>A0A2P6SGW0</accession>
<dbReference type="Gramene" id="PRQ57911">
    <property type="protein sequence ID" value="PRQ57911"/>
    <property type="gene ID" value="RchiOBHm_Chr1g0353481"/>
</dbReference>
<dbReference type="STRING" id="74649.A0A2P6SGW0"/>
<reference evidence="4 5" key="1">
    <citation type="journal article" date="2018" name="Nat. Genet.">
        <title>The Rosa genome provides new insights in the design of modern roses.</title>
        <authorList>
            <person name="Bendahmane M."/>
        </authorList>
    </citation>
    <scope>NUCLEOTIDE SEQUENCE [LARGE SCALE GENOMIC DNA]</scope>
    <source>
        <strain evidence="5">cv. Old Blush</strain>
    </source>
</reference>
<dbReference type="EMBL" id="PDCK01000039">
    <property type="protein sequence ID" value="PRQ57911.1"/>
    <property type="molecule type" value="Genomic_DNA"/>
</dbReference>
<sequence length="100" mass="11317">MQEAGHIDFKKLLTETYELTEECLQINYYGAKRTSEALIPLLQRSDSPRIVNVSSSMGKLENILGDRVKVLLSTDVENLSKESVDEVLTEFLIDLKESLL</sequence>
<comment type="similarity">
    <text evidence="1">Belongs to the short-chain dehydrogenases/reductases (SDR) family.</text>
</comment>
<evidence type="ECO:0000256" key="2">
    <source>
        <dbReference type="ARBA" id="ARBA00022857"/>
    </source>
</evidence>
<evidence type="ECO:0000313" key="4">
    <source>
        <dbReference type="EMBL" id="PRQ57911.1"/>
    </source>
</evidence>
<keyword evidence="2" id="KW-0521">NADP</keyword>
<proteinExistence type="inferred from homology"/>
<dbReference type="GO" id="GO:0016491">
    <property type="term" value="F:oxidoreductase activity"/>
    <property type="evidence" value="ECO:0007669"/>
    <property type="project" value="UniProtKB-KW"/>
</dbReference>
<dbReference type="Proteomes" id="UP000238479">
    <property type="component" value="Chromosome 1"/>
</dbReference>
<keyword evidence="3 4" id="KW-0560">Oxidoreductase</keyword>
<dbReference type="GO" id="GO:0016020">
    <property type="term" value="C:membrane"/>
    <property type="evidence" value="ECO:0007669"/>
    <property type="project" value="TreeGrafter"/>
</dbReference>
<gene>
    <name evidence="4" type="ORF">RchiOBHm_Chr1g0353481</name>
</gene>
<dbReference type="EC" id="1.1.1.-" evidence="4"/>
<dbReference type="PANTHER" id="PTHR43490:SF98">
    <property type="entry name" value="OS02G0640600 PROTEIN"/>
    <property type="match status" value="1"/>
</dbReference>
<dbReference type="InterPro" id="IPR036291">
    <property type="entry name" value="NAD(P)-bd_dom_sf"/>
</dbReference>
<evidence type="ECO:0000256" key="1">
    <source>
        <dbReference type="ARBA" id="ARBA00006484"/>
    </source>
</evidence>
<protein>
    <submittedName>
        <fullName evidence="4">Putative oxidoreductase</fullName>
        <ecNumber evidence="4">1.1.1.-</ecNumber>
    </submittedName>
</protein>
<name>A0A2P6SGW0_ROSCH</name>